<dbReference type="PANTHER" id="PTHR43806">
    <property type="entry name" value="PEPTIDASE S8"/>
    <property type="match status" value="1"/>
</dbReference>
<dbReference type="SUPFAM" id="SSF52743">
    <property type="entry name" value="Subtilisin-like"/>
    <property type="match status" value="2"/>
</dbReference>
<dbReference type="EMBL" id="AHMM02000023">
    <property type="protein sequence ID" value="EQA36087.1"/>
    <property type="molecule type" value="Genomic_DNA"/>
</dbReference>
<dbReference type="PROSITE" id="PS00138">
    <property type="entry name" value="SUBTILASE_SER"/>
    <property type="match status" value="1"/>
</dbReference>
<accession>V6HAA9</accession>
<proteinExistence type="inferred from homology"/>
<evidence type="ECO:0000313" key="8">
    <source>
        <dbReference type="Proteomes" id="UP000018719"/>
    </source>
</evidence>
<name>V6HAA9_9LEPT</name>
<dbReference type="GO" id="GO:0006508">
    <property type="term" value="P:proteolysis"/>
    <property type="evidence" value="ECO:0007669"/>
    <property type="project" value="UniProtKB-KW"/>
</dbReference>
<reference evidence="7 8" key="1">
    <citation type="submission" date="2013-05" db="EMBL/GenBank/DDBJ databases">
        <authorList>
            <person name="Harkins D.M."/>
            <person name="Durkin A.S."/>
            <person name="Brinkac L.M."/>
            <person name="Haft D.H."/>
            <person name="Selengut J.D."/>
            <person name="Sanka R."/>
            <person name="DePew J."/>
            <person name="Purushe J."/>
            <person name="Hartskeerl R.A."/>
            <person name="Ahmed A."/>
            <person name="van der Linden H."/>
            <person name="Goris M.G.A."/>
            <person name="Vinetz J.M."/>
            <person name="Sutton G.G."/>
            <person name="Nierman W.C."/>
            <person name="Fouts D.E."/>
        </authorList>
    </citation>
    <scope>NUCLEOTIDE SEQUENCE [LARGE SCALE GENOMIC DNA]</scope>
    <source>
        <strain evidence="7 8">10</strain>
    </source>
</reference>
<dbReference type="EC" id="3.4.21.-" evidence="7"/>
<evidence type="ECO:0000256" key="3">
    <source>
        <dbReference type="ARBA" id="ARBA00022801"/>
    </source>
</evidence>
<feature type="domain" description="Peptidase S8/S53" evidence="6">
    <location>
        <begin position="322"/>
        <end position="579"/>
    </location>
</feature>
<dbReference type="InterPro" id="IPR050131">
    <property type="entry name" value="Peptidase_S8_subtilisin-like"/>
</dbReference>
<dbReference type="Pfam" id="PF00082">
    <property type="entry name" value="Peptidase_S8"/>
    <property type="match status" value="1"/>
</dbReference>
<dbReference type="AlphaFoldDB" id="V6HAA9"/>
<dbReference type="GO" id="GO:0004252">
    <property type="term" value="F:serine-type endopeptidase activity"/>
    <property type="evidence" value="ECO:0007669"/>
    <property type="project" value="InterPro"/>
</dbReference>
<evidence type="ECO:0000256" key="2">
    <source>
        <dbReference type="ARBA" id="ARBA00022670"/>
    </source>
</evidence>
<comment type="caution">
    <text evidence="7">The sequence shown here is derived from an EMBL/GenBank/DDBJ whole genome shotgun (WGS) entry which is preliminary data.</text>
</comment>
<organism evidence="7 8">
    <name type="scientific">Leptospira inadai serovar Lyme str. 10</name>
    <dbReference type="NCBI Taxonomy" id="1049790"/>
    <lineage>
        <taxon>Bacteria</taxon>
        <taxon>Pseudomonadati</taxon>
        <taxon>Spirochaetota</taxon>
        <taxon>Spirochaetia</taxon>
        <taxon>Leptospirales</taxon>
        <taxon>Leptospiraceae</taxon>
        <taxon>Leptospira</taxon>
    </lineage>
</organism>
<keyword evidence="2" id="KW-0645">Protease</keyword>
<dbReference type="InterPro" id="IPR036852">
    <property type="entry name" value="Peptidase_S8/S53_dom_sf"/>
</dbReference>
<keyword evidence="4" id="KW-0720">Serine protease</keyword>
<evidence type="ECO:0000256" key="1">
    <source>
        <dbReference type="ARBA" id="ARBA00011073"/>
    </source>
</evidence>
<dbReference type="CDD" id="cd00306">
    <property type="entry name" value="Peptidases_S8_S53"/>
    <property type="match status" value="2"/>
</dbReference>
<evidence type="ECO:0000256" key="4">
    <source>
        <dbReference type="ARBA" id="ARBA00022825"/>
    </source>
</evidence>
<evidence type="ECO:0000256" key="5">
    <source>
        <dbReference type="SAM" id="MobiDB-lite"/>
    </source>
</evidence>
<evidence type="ECO:0000259" key="6">
    <source>
        <dbReference type="Pfam" id="PF00082"/>
    </source>
</evidence>
<feature type="region of interest" description="Disordered" evidence="5">
    <location>
        <begin position="244"/>
        <end position="264"/>
    </location>
</feature>
<evidence type="ECO:0000313" key="7">
    <source>
        <dbReference type="EMBL" id="EQA36087.1"/>
    </source>
</evidence>
<dbReference type="InterPro" id="IPR023828">
    <property type="entry name" value="Peptidase_S8_Ser-AS"/>
</dbReference>
<dbReference type="STRING" id="1049790.LEP1GSC047_3417"/>
<protein>
    <submittedName>
        <fullName evidence="7">Peptidase, S8/S53 family</fullName>
        <ecNumber evidence="7">3.4.21.-</ecNumber>
    </submittedName>
</protein>
<dbReference type="PANTHER" id="PTHR43806:SF11">
    <property type="entry name" value="CEREVISIN-RELATED"/>
    <property type="match status" value="1"/>
</dbReference>
<dbReference type="Gene3D" id="3.40.50.200">
    <property type="entry name" value="Peptidase S8/S53 domain"/>
    <property type="match status" value="2"/>
</dbReference>
<gene>
    <name evidence="7" type="ORF">LEP1GSC047_3417</name>
</gene>
<sequence>MPKALLFKTLAKQVWNYLAAYYSKKHDPEITVTVVDRFVYLQDQSLEYKRVSYNNNVTDLSSFALSALSHGSMVASLISDRVTGAAPGTLMIIRNLIKAPSLRQEYRNWISMWIDVLTEEDPIVTVSISFGGDRRSSTGEREELQKQYYEKISLIGQKNKSVLVSAVGNLGRPMDEVCEESTSPDCYDPTNNRDRVSLLGEGVFKNEKWIQAAEETGYPMHCAIQGLLEPTVCQLVRKEGSPLADDAEECDPSDQTGSRQKRGTGYQKADCEFTSGAKALLFKTLAKQVWNYLAAYYSKKHDPEITVTVVDRFVYLQDQSLEYKRVSYNNNVTDLSSFALSALSHGSMVASLISDRVTGAAPGTLMIIRNLIKAPSLRQEYRNWISMWIDVLTEEDPIVTVSISFGGDRRSSTGEREELQKQYYEKISLIGQKNKSVLVSAVGNLGRPMDEVCEESTSPDCYDPTNNRDRVSDPLIRVASLSEGSLGTGQIPQLAHFSNFGAGKIDIAAPGVNILVNRPDMNPVKQGLADRPTQWKIEVGEGTSYSAPLVAATLVQMKKCQPNATAQQLKAALLGNADKIDSLRDKVTEGRVLNSVKAISVFCAGREEL</sequence>
<dbReference type="InterPro" id="IPR000209">
    <property type="entry name" value="Peptidase_S8/S53_dom"/>
</dbReference>
<keyword evidence="3 7" id="KW-0378">Hydrolase</keyword>
<dbReference type="Proteomes" id="UP000018719">
    <property type="component" value="Unassembled WGS sequence"/>
</dbReference>
<comment type="similarity">
    <text evidence="1">Belongs to the peptidase S8 family.</text>
</comment>